<evidence type="ECO:0000313" key="2">
    <source>
        <dbReference type="EMBL" id="KYP75807.1"/>
    </source>
</evidence>
<reference evidence="2 3" key="1">
    <citation type="journal article" date="2012" name="Nat. Biotechnol.">
        <title>Draft genome sequence of pigeonpea (Cajanus cajan), an orphan legume crop of resource-poor farmers.</title>
        <authorList>
            <person name="Varshney R.K."/>
            <person name="Chen W."/>
            <person name="Li Y."/>
            <person name="Bharti A.K."/>
            <person name="Saxena R.K."/>
            <person name="Schlueter J.A."/>
            <person name="Donoghue M.T."/>
            <person name="Azam S."/>
            <person name="Fan G."/>
            <person name="Whaley A.M."/>
            <person name="Farmer A.D."/>
            <person name="Sheridan J."/>
            <person name="Iwata A."/>
            <person name="Tuteja R."/>
            <person name="Penmetsa R.V."/>
            <person name="Wu W."/>
            <person name="Upadhyaya H.D."/>
            <person name="Yang S.P."/>
            <person name="Shah T."/>
            <person name="Saxena K.B."/>
            <person name="Michael T."/>
            <person name="McCombie W.R."/>
            <person name="Yang B."/>
            <person name="Zhang G."/>
            <person name="Yang H."/>
            <person name="Wang J."/>
            <person name="Spillane C."/>
            <person name="Cook D.R."/>
            <person name="May G.D."/>
            <person name="Xu X."/>
            <person name="Jackson S.A."/>
        </authorList>
    </citation>
    <scope>NUCLEOTIDE SEQUENCE [LARGE SCALE GENOMIC DNA]</scope>
    <source>
        <strain evidence="3">cv. Asha</strain>
    </source>
</reference>
<evidence type="ECO:0000259" key="1">
    <source>
        <dbReference type="Pfam" id="PF04782"/>
    </source>
</evidence>
<dbReference type="Proteomes" id="UP000075243">
    <property type="component" value="Chromosome 1"/>
</dbReference>
<gene>
    <name evidence="2" type="ORF">KK1_020013</name>
</gene>
<dbReference type="InterPro" id="IPR006867">
    <property type="entry name" value="DUF632"/>
</dbReference>
<sequence>VEPAQKIISWKRTVSSQSPSVRSSLITTSKKYMADNGSDFVEEPYMIAGSHSCTLDRLYAWERKLYDVNFGEFIMEFDIKKCDKLRHQFTKDVIEKTQLVVRDLHSRIIVSFYSIDLISKQIETMRDEELFPQILELTLVRVDLIKWVKALPFEELSHSLQYFVSDIHDMIEQKDKELHEKHNLDIASTNGSYSKINVESEDDSSSSYLCCIHASLTKVVHQVTKFCETSLKMYEDIKQKSEVVQIVYHNCMSIRKETQAS</sequence>
<accession>A0A151U929</accession>
<dbReference type="PANTHER" id="PTHR21450:SF35">
    <property type="entry name" value="TRANSCRIPTION FACTOR, PUTATIVE (DUF630 AND DUF632)-RELATED"/>
    <property type="match status" value="1"/>
</dbReference>
<dbReference type="PANTHER" id="PTHR21450">
    <property type="entry name" value="PROTEIN ALTERED PHOSPHATE STARVATION RESPONSE 1"/>
    <property type="match status" value="1"/>
</dbReference>
<proteinExistence type="predicted"/>
<keyword evidence="3" id="KW-1185">Reference proteome</keyword>
<dbReference type="STRING" id="3821.A0A151U929"/>
<dbReference type="Pfam" id="PF04782">
    <property type="entry name" value="DUF632"/>
    <property type="match status" value="1"/>
</dbReference>
<name>A0A151U929_CAJCA</name>
<organism evidence="2 3">
    <name type="scientific">Cajanus cajan</name>
    <name type="common">Pigeon pea</name>
    <name type="synonym">Cajanus indicus</name>
    <dbReference type="NCBI Taxonomy" id="3821"/>
    <lineage>
        <taxon>Eukaryota</taxon>
        <taxon>Viridiplantae</taxon>
        <taxon>Streptophyta</taxon>
        <taxon>Embryophyta</taxon>
        <taxon>Tracheophyta</taxon>
        <taxon>Spermatophyta</taxon>
        <taxon>Magnoliopsida</taxon>
        <taxon>eudicotyledons</taxon>
        <taxon>Gunneridae</taxon>
        <taxon>Pentapetalae</taxon>
        <taxon>rosids</taxon>
        <taxon>fabids</taxon>
        <taxon>Fabales</taxon>
        <taxon>Fabaceae</taxon>
        <taxon>Papilionoideae</taxon>
        <taxon>50 kb inversion clade</taxon>
        <taxon>NPAAA clade</taxon>
        <taxon>indigoferoid/millettioid clade</taxon>
        <taxon>Phaseoleae</taxon>
        <taxon>Cajanus</taxon>
    </lineage>
</organism>
<protein>
    <recommendedName>
        <fullName evidence="1">DUF632 domain-containing protein</fullName>
    </recommendedName>
</protein>
<dbReference type="EMBL" id="CM003603">
    <property type="protein sequence ID" value="KYP75807.1"/>
    <property type="molecule type" value="Genomic_DNA"/>
</dbReference>
<feature type="non-terminal residue" evidence="2">
    <location>
        <position position="1"/>
    </location>
</feature>
<feature type="domain" description="DUF632" evidence="1">
    <location>
        <begin position="6"/>
        <end position="138"/>
    </location>
</feature>
<dbReference type="Gramene" id="C.cajan_19444.t">
    <property type="protein sequence ID" value="C.cajan_19444.t"/>
    <property type="gene ID" value="C.cajan_19444"/>
</dbReference>
<evidence type="ECO:0000313" key="3">
    <source>
        <dbReference type="Proteomes" id="UP000075243"/>
    </source>
</evidence>
<dbReference type="AlphaFoldDB" id="A0A151U929"/>